<dbReference type="Proteomes" id="UP000229641">
    <property type="component" value="Unassembled WGS sequence"/>
</dbReference>
<dbReference type="InterPro" id="IPR003746">
    <property type="entry name" value="DUF167"/>
</dbReference>
<dbReference type="PANTHER" id="PTHR13420:SF7">
    <property type="entry name" value="UPF0235 PROTEIN C15ORF40"/>
    <property type="match status" value="1"/>
</dbReference>
<name>A0A2H0M1J4_9BACT</name>
<dbReference type="SMART" id="SM01152">
    <property type="entry name" value="DUF167"/>
    <property type="match status" value="1"/>
</dbReference>
<protein>
    <recommendedName>
        <fullName evidence="2">UPF0235 protein COV72_01120</fullName>
    </recommendedName>
</protein>
<dbReference type="SUPFAM" id="SSF69786">
    <property type="entry name" value="YggU-like"/>
    <property type="match status" value="1"/>
</dbReference>
<evidence type="ECO:0000313" key="4">
    <source>
        <dbReference type="Proteomes" id="UP000229641"/>
    </source>
</evidence>
<reference evidence="3 4" key="1">
    <citation type="submission" date="2017-09" db="EMBL/GenBank/DDBJ databases">
        <title>Depth-based differentiation of microbial function through sediment-hosted aquifers and enrichment of novel symbionts in the deep terrestrial subsurface.</title>
        <authorList>
            <person name="Probst A.J."/>
            <person name="Ladd B."/>
            <person name="Jarett J.K."/>
            <person name="Geller-Mcgrath D.E."/>
            <person name="Sieber C.M."/>
            <person name="Emerson J.B."/>
            <person name="Anantharaman K."/>
            <person name="Thomas B.C."/>
            <person name="Malmstrom R."/>
            <person name="Stieglmeier M."/>
            <person name="Klingl A."/>
            <person name="Woyke T."/>
            <person name="Ryan C.M."/>
            <person name="Banfield J.F."/>
        </authorList>
    </citation>
    <scope>NUCLEOTIDE SEQUENCE [LARGE SCALE GENOMIC DNA]</scope>
    <source>
        <strain evidence="3">CG11_big_fil_rev_8_21_14_0_20_42_13</strain>
    </source>
</reference>
<dbReference type="GO" id="GO:0005737">
    <property type="term" value="C:cytoplasm"/>
    <property type="evidence" value="ECO:0007669"/>
    <property type="project" value="TreeGrafter"/>
</dbReference>
<evidence type="ECO:0000313" key="3">
    <source>
        <dbReference type="EMBL" id="PIQ89794.1"/>
    </source>
</evidence>
<proteinExistence type="inferred from homology"/>
<organism evidence="3 4">
    <name type="scientific">Candidatus Ghiorseimicrobium undicola</name>
    <dbReference type="NCBI Taxonomy" id="1974746"/>
    <lineage>
        <taxon>Bacteria</taxon>
        <taxon>Pseudomonadati</taxon>
        <taxon>Candidatus Omnitrophota</taxon>
        <taxon>Candidatus Ghiorseimicrobium</taxon>
    </lineage>
</organism>
<evidence type="ECO:0000256" key="1">
    <source>
        <dbReference type="ARBA" id="ARBA00010364"/>
    </source>
</evidence>
<sequence length="71" mass="7904">MKIDIRIIPNAGKNKILKQDNGLKIYINAPAVEGKANKALINILADYFDLPKSRISIIKGEKSRNKVVDIT</sequence>
<dbReference type="NCBIfam" id="TIGR00251">
    <property type="entry name" value="DUF167 family protein"/>
    <property type="match status" value="1"/>
</dbReference>
<gene>
    <name evidence="3" type="ORF">COV72_01120</name>
</gene>
<dbReference type="AlphaFoldDB" id="A0A2H0M1J4"/>
<dbReference type="PANTHER" id="PTHR13420">
    <property type="entry name" value="UPF0235 PROTEIN C15ORF40"/>
    <property type="match status" value="1"/>
</dbReference>
<dbReference type="Gene3D" id="3.30.1200.10">
    <property type="entry name" value="YggU-like"/>
    <property type="match status" value="1"/>
</dbReference>
<dbReference type="HAMAP" id="MF_00634">
    <property type="entry name" value="UPF0235"/>
    <property type="match status" value="1"/>
</dbReference>
<dbReference type="Pfam" id="PF02594">
    <property type="entry name" value="DUF167"/>
    <property type="match status" value="1"/>
</dbReference>
<accession>A0A2H0M1J4</accession>
<comment type="similarity">
    <text evidence="1 2">Belongs to the UPF0235 family.</text>
</comment>
<comment type="caution">
    <text evidence="3">The sequence shown here is derived from an EMBL/GenBank/DDBJ whole genome shotgun (WGS) entry which is preliminary data.</text>
</comment>
<evidence type="ECO:0000256" key="2">
    <source>
        <dbReference type="HAMAP-Rule" id="MF_00634"/>
    </source>
</evidence>
<dbReference type="InterPro" id="IPR036591">
    <property type="entry name" value="YggU-like_sf"/>
</dbReference>
<dbReference type="EMBL" id="PCWA01000015">
    <property type="protein sequence ID" value="PIQ89794.1"/>
    <property type="molecule type" value="Genomic_DNA"/>
</dbReference>